<gene>
    <name evidence="2" type="ORF">PV09_00581</name>
</gene>
<organism evidence="2 3">
    <name type="scientific">Verruconis gallopava</name>
    <dbReference type="NCBI Taxonomy" id="253628"/>
    <lineage>
        <taxon>Eukaryota</taxon>
        <taxon>Fungi</taxon>
        <taxon>Dikarya</taxon>
        <taxon>Ascomycota</taxon>
        <taxon>Pezizomycotina</taxon>
        <taxon>Dothideomycetes</taxon>
        <taxon>Pleosporomycetidae</taxon>
        <taxon>Venturiales</taxon>
        <taxon>Sympoventuriaceae</taxon>
        <taxon>Verruconis</taxon>
    </lineage>
</organism>
<proteinExistence type="predicted"/>
<sequence>MAANTPGCFNGCNGNGKATERTRYEGDEDETRTGGVRSEASASTWVETEDEGSWDENQIGRV</sequence>
<accession>A0A0D2AQ46</accession>
<evidence type="ECO:0000256" key="1">
    <source>
        <dbReference type="SAM" id="MobiDB-lite"/>
    </source>
</evidence>
<evidence type="ECO:0000313" key="2">
    <source>
        <dbReference type="EMBL" id="KIW08625.1"/>
    </source>
</evidence>
<keyword evidence="3" id="KW-1185">Reference proteome</keyword>
<dbReference type="Proteomes" id="UP000053259">
    <property type="component" value="Unassembled WGS sequence"/>
</dbReference>
<protein>
    <submittedName>
        <fullName evidence="2">Uncharacterized protein</fullName>
    </submittedName>
</protein>
<dbReference type="HOGENOM" id="CLU_2905878_0_0_1"/>
<dbReference type="VEuPathDB" id="FungiDB:PV09_00581"/>
<dbReference type="InParanoid" id="A0A0D2AQ46"/>
<name>A0A0D2AQ46_9PEZI</name>
<reference evidence="2 3" key="1">
    <citation type="submission" date="2015-01" db="EMBL/GenBank/DDBJ databases">
        <title>The Genome Sequence of Ochroconis gallopava CBS43764.</title>
        <authorList>
            <consortium name="The Broad Institute Genomics Platform"/>
            <person name="Cuomo C."/>
            <person name="de Hoog S."/>
            <person name="Gorbushina A."/>
            <person name="Stielow B."/>
            <person name="Teixiera M."/>
            <person name="Abouelleil A."/>
            <person name="Chapman S.B."/>
            <person name="Priest M."/>
            <person name="Young S.K."/>
            <person name="Wortman J."/>
            <person name="Nusbaum C."/>
            <person name="Birren B."/>
        </authorList>
    </citation>
    <scope>NUCLEOTIDE SEQUENCE [LARGE SCALE GENOMIC DNA]</scope>
    <source>
        <strain evidence="2 3">CBS 43764</strain>
    </source>
</reference>
<dbReference type="GeneID" id="27308554"/>
<evidence type="ECO:0000313" key="3">
    <source>
        <dbReference type="Proteomes" id="UP000053259"/>
    </source>
</evidence>
<dbReference type="EMBL" id="KN847530">
    <property type="protein sequence ID" value="KIW08625.1"/>
    <property type="molecule type" value="Genomic_DNA"/>
</dbReference>
<dbReference type="RefSeq" id="XP_016218494.1">
    <property type="nucleotide sequence ID" value="XM_016353341.1"/>
</dbReference>
<feature type="region of interest" description="Disordered" evidence="1">
    <location>
        <begin position="1"/>
        <end position="62"/>
    </location>
</feature>
<dbReference type="OrthoDB" id="5817230at2759"/>
<dbReference type="AlphaFoldDB" id="A0A0D2AQ46"/>